<dbReference type="InterPro" id="IPR034405">
    <property type="entry name" value="F420"/>
</dbReference>
<evidence type="ECO:0000256" key="1">
    <source>
        <dbReference type="ARBA" id="ARBA00022485"/>
    </source>
</evidence>
<comment type="cofactor">
    <cofactor evidence="6 7">
        <name>[4Fe-4S] cluster</name>
        <dbReference type="ChEBI" id="CHEBI:49883"/>
    </cofactor>
    <text evidence="6 7">Binds 1 [4Fe-4S] cluster. The cluster is coordinated with 3 cysteines and an exchangeable S-adenosyl-L-methionine.</text>
</comment>
<dbReference type="SFLD" id="SFLDF00343">
    <property type="entry name" value="aminofutalosine_synthase_(mqnE"/>
    <property type="match status" value="1"/>
</dbReference>
<dbReference type="Pfam" id="PF19288">
    <property type="entry name" value="CofH_C"/>
    <property type="match status" value="1"/>
</dbReference>
<comment type="catalytic activity">
    <reaction evidence="6">
        <text>3-[(1-carboxyvinyl)-oxy]benzoate + S-adenosyl-L-methionine + H2O = 6-amino-6-deoxyfutalosine + hydrogencarbonate + L-methionine + H(+)</text>
        <dbReference type="Rhea" id="RHEA:33075"/>
        <dbReference type="ChEBI" id="CHEBI:15377"/>
        <dbReference type="ChEBI" id="CHEBI:15378"/>
        <dbReference type="ChEBI" id="CHEBI:17544"/>
        <dbReference type="ChEBI" id="CHEBI:57844"/>
        <dbReference type="ChEBI" id="CHEBI:59789"/>
        <dbReference type="ChEBI" id="CHEBI:64286"/>
        <dbReference type="ChEBI" id="CHEBI:76981"/>
        <dbReference type="EC" id="2.5.1.120"/>
    </reaction>
</comment>
<gene>
    <name evidence="6" type="primary">mqnE</name>
    <name evidence="10" type="ordered locus">Trad_0908</name>
</gene>
<dbReference type="InterPro" id="IPR007197">
    <property type="entry name" value="rSAM"/>
</dbReference>
<dbReference type="InterPro" id="IPR045567">
    <property type="entry name" value="CofH/MnqC-like_C"/>
</dbReference>
<dbReference type="SFLD" id="SFLDG01082">
    <property type="entry name" value="B12-binding_domain_containing"/>
    <property type="match status" value="1"/>
</dbReference>
<dbReference type="SUPFAM" id="SSF102114">
    <property type="entry name" value="Radical SAM enzymes"/>
    <property type="match status" value="1"/>
</dbReference>
<dbReference type="GO" id="GO:0009234">
    <property type="term" value="P:menaquinone biosynthetic process"/>
    <property type="evidence" value="ECO:0007669"/>
    <property type="project" value="UniProtKB-UniRule"/>
</dbReference>
<dbReference type="HAMAP" id="MF_00993">
    <property type="entry name" value="MqnE"/>
    <property type="match status" value="1"/>
</dbReference>
<dbReference type="Proteomes" id="UP000000379">
    <property type="component" value="Chromosome"/>
</dbReference>
<keyword evidence="3 6" id="KW-0479">Metal-binding</keyword>
<feature type="domain" description="Radical SAM core" evidence="9">
    <location>
        <begin position="63"/>
        <end position="300"/>
    </location>
</feature>
<dbReference type="EC" id="2.5.1.120" evidence="6"/>
<dbReference type="PANTHER" id="PTHR43076:SF7">
    <property type="entry name" value="AMINODEOXYFUTALOSINE SYNTHASE"/>
    <property type="match status" value="1"/>
</dbReference>
<feature type="binding site" evidence="6 7">
    <location>
        <position position="79"/>
    </location>
    <ligand>
        <name>[4Fe-4S] cluster</name>
        <dbReference type="ChEBI" id="CHEBI:49883"/>
        <note>4Fe-4S-S-AdoMet</note>
    </ligand>
</feature>
<dbReference type="GO" id="GO:0051539">
    <property type="term" value="F:4 iron, 4 sulfur cluster binding"/>
    <property type="evidence" value="ECO:0007669"/>
    <property type="project" value="UniProtKB-KW"/>
</dbReference>
<accession>D7CUQ0</accession>
<feature type="binding site" evidence="8">
    <location>
        <position position="85"/>
    </location>
    <ligand>
        <name>S-adenosyl-L-methionine</name>
        <dbReference type="ChEBI" id="CHEBI:59789"/>
    </ligand>
</feature>
<keyword evidence="4 6" id="KW-0408">Iron</keyword>
<dbReference type="GO" id="GO:0044689">
    <property type="term" value="F:7,8-didemethyl-8-hydroxy-5-deazariboflavin synthase activity"/>
    <property type="evidence" value="ECO:0007669"/>
    <property type="project" value="TreeGrafter"/>
</dbReference>
<dbReference type="EMBL" id="CP002049">
    <property type="protein sequence ID" value="ADI14041.1"/>
    <property type="molecule type" value="Genomic_DNA"/>
</dbReference>
<keyword evidence="1 6" id="KW-0004">4Fe-4S</keyword>
<dbReference type="KEGG" id="tra:Trad_0908"/>
<comment type="similarity">
    <text evidence="6">Belongs to the radical SAM superfamily. MqnE family.</text>
</comment>
<proteinExistence type="inferred from homology"/>
<organism evidence="10 11">
    <name type="scientific">Truepera radiovictrix (strain DSM 17093 / CIP 108686 / LMG 22925 / RQ-24)</name>
    <dbReference type="NCBI Taxonomy" id="649638"/>
    <lineage>
        <taxon>Bacteria</taxon>
        <taxon>Thermotogati</taxon>
        <taxon>Deinococcota</taxon>
        <taxon>Deinococci</taxon>
        <taxon>Trueperales</taxon>
        <taxon>Trueperaceae</taxon>
        <taxon>Truepera</taxon>
    </lineage>
</organism>
<dbReference type="InterPro" id="IPR058240">
    <property type="entry name" value="rSAM_sf"/>
</dbReference>
<comment type="function">
    <text evidence="6">Radical SAM enzyme that catalyzes the addition of the adenosyl radical to the double bond of 3-[(1-carboxyvinyl)oxy]benzoate, leading to aminodeoxyfutalosine (AFL), a key intermediate in the formation of menaquinone (MK, vitamin K2) from chorismate.</text>
</comment>
<dbReference type="UniPathway" id="UPA00079"/>
<dbReference type="GO" id="GO:0102573">
    <property type="term" value="F:aminodeoxyfutalosine synthase activity"/>
    <property type="evidence" value="ECO:0007669"/>
    <property type="project" value="UniProtKB-EC"/>
</dbReference>
<dbReference type="AlphaFoldDB" id="D7CUQ0"/>
<feature type="binding site" evidence="6 7">
    <location>
        <position position="83"/>
    </location>
    <ligand>
        <name>[4Fe-4S] cluster</name>
        <dbReference type="ChEBI" id="CHEBI:49883"/>
        <note>4Fe-4S-S-AdoMet</note>
    </ligand>
</feature>
<evidence type="ECO:0000256" key="6">
    <source>
        <dbReference type="HAMAP-Rule" id="MF_00993"/>
    </source>
</evidence>
<protein>
    <recommendedName>
        <fullName evidence="6">Aminodeoxyfutalosine synthase</fullName>
        <shortName evidence="6">AFL synthase</shortName>
        <shortName evidence="6">Aminofutalosine synthase</shortName>
        <ecNumber evidence="6">2.5.1.120</ecNumber>
    </recommendedName>
    <alternativeName>
        <fullName evidence="6">Menaquinone biosynthetic enzyme MqnE</fullName>
    </alternativeName>
</protein>
<evidence type="ECO:0000256" key="7">
    <source>
        <dbReference type="PIRSR" id="PIRSR004762-1"/>
    </source>
</evidence>
<evidence type="ECO:0000256" key="5">
    <source>
        <dbReference type="ARBA" id="ARBA00023014"/>
    </source>
</evidence>
<dbReference type="RefSeq" id="WP_013177413.1">
    <property type="nucleotide sequence ID" value="NC_014221.1"/>
</dbReference>
<dbReference type="InterPro" id="IPR022432">
    <property type="entry name" value="MqnE"/>
</dbReference>
<keyword evidence="6" id="KW-0808">Transferase</keyword>
<evidence type="ECO:0000313" key="10">
    <source>
        <dbReference type="EMBL" id="ADI14041.1"/>
    </source>
</evidence>
<evidence type="ECO:0000256" key="2">
    <source>
        <dbReference type="ARBA" id="ARBA00022691"/>
    </source>
</evidence>
<keyword evidence="11" id="KW-1185">Reference proteome</keyword>
<evidence type="ECO:0000259" key="9">
    <source>
        <dbReference type="PROSITE" id="PS51918"/>
    </source>
</evidence>
<feature type="binding site" evidence="8">
    <location>
        <position position="191"/>
    </location>
    <ligand>
        <name>S-adenosyl-L-methionine</name>
        <dbReference type="ChEBI" id="CHEBI:59789"/>
    </ligand>
</feature>
<dbReference type="InterPro" id="IPR013785">
    <property type="entry name" value="Aldolase_TIM"/>
</dbReference>
<dbReference type="OrthoDB" id="9802027at2"/>
<comment type="pathway">
    <text evidence="6">Quinol/quinone metabolism; menaquinone biosynthesis.</text>
</comment>
<dbReference type="NCBIfam" id="TIGR03700">
    <property type="entry name" value="mena_SCO4494"/>
    <property type="match status" value="1"/>
</dbReference>
<dbReference type="SFLD" id="SFLDG01064">
    <property type="entry name" value="F420__menaquinone_cofactor_bio"/>
    <property type="match status" value="1"/>
</dbReference>
<keyword evidence="6" id="KW-0474">Menaquinone biosynthesis</keyword>
<dbReference type="eggNOG" id="COG1060">
    <property type="taxonomic scope" value="Bacteria"/>
</dbReference>
<reference evidence="11" key="1">
    <citation type="submission" date="2010-05" db="EMBL/GenBank/DDBJ databases">
        <title>The complete genome of Truepera radiovictris DSM 17093.</title>
        <authorList>
            <consortium name="US DOE Joint Genome Institute (JGI-PGF)"/>
            <person name="Lucas S."/>
            <person name="Copeland A."/>
            <person name="Lapidus A."/>
            <person name="Glavina del Rio T."/>
            <person name="Dalin E."/>
            <person name="Tice H."/>
            <person name="Bruce D."/>
            <person name="Goodwin L."/>
            <person name="Pitluck S."/>
            <person name="Kyrpides N."/>
            <person name="Mavromatis K."/>
            <person name="Ovchinnikova G."/>
            <person name="Munk A.C."/>
            <person name="Detter J.C."/>
            <person name="Han C."/>
            <person name="Tapia R."/>
            <person name="Land M."/>
            <person name="Hauser L."/>
            <person name="Markowitz V."/>
            <person name="Cheng J.-F."/>
            <person name="Hugenholtz P."/>
            <person name="Woyke T."/>
            <person name="Wu D."/>
            <person name="Tindall B."/>
            <person name="Pomrenke H.G."/>
            <person name="Brambilla E."/>
            <person name="Klenk H.-P."/>
            <person name="Eisen J.A."/>
        </authorList>
    </citation>
    <scope>NUCLEOTIDE SEQUENCE [LARGE SCALE GENOMIC DNA]</scope>
    <source>
        <strain evidence="11">DSM 17093 / CIP 108686 / LMG 22925 / RQ-24</strain>
    </source>
</reference>
<feature type="binding site" evidence="6 7">
    <location>
        <position position="86"/>
    </location>
    <ligand>
        <name>[4Fe-4S] cluster</name>
        <dbReference type="ChEBI" id="CHEBI:49883"/>
        <note>4Fe-4S-S-AdoMet</note>
    </ligand>
</feature>
<dbReference type="PANTHER" id="PTHR43076">
    <property type="entry name" value="FO SYNTHASE (COFH)"/>
    <property type="match status" value="1"/>
</dbReference>
<keyword evidence="2 6" id="KW-0949">S-adenosyl-L-methionine</keyword>
<dbReference type="STRING" id="649638.Trad_0908"/>
<dbReference type="InterPro" id="IPR020050">
    <property type="entry name" value="FO_synthase_su2"/>
</dbReference>
<evidence type="ECO:0000256" key="8">
    <source>
        <dbReference type="PIRSR" id="PIRSR004762-2"/>
    </source>
</evidence>
<dbReference type="HOGENOM" id="CLU_040406_0_0_0"/>
<dbReference type="SFLD" id="SFLDG01389">
    <property type="entry name" value="menaquinone_synthsis_involved"/>
    <property type="match status" value="1"/>
</dbReference>
<dbReference type="PROSITE" id="PS51918">
    <property type="entry name" value="RADICAL_SAM"/>
    <property type="match status" value="1"/>
</dbReference>
<dbReference type="Pfam" id="PF04055">
    <property type="entry name" value="Radical_SAM"/>
    <property type="match status" value="1"/>
</dbReference>
<evidence type="ECO:0000256" key="4">
    <source>
        <dbReference type="ARBA" id="ARBA00023004"/>
    </source>
</evidence>
<dbReference type="SFLD" id="SFLDS00029">
    <property type="entry name" value="Radical_SAM"/>
    <property type="match status" value="1"/>
</dbReference>
<sequence>MTTVLVAPERPLHVRDPALVAVADKVLSGQRLSFDEGMLLYRTPDLPTVARLADLVRERLVGNKAYFVHSLRLSQTNICYVGCTFCGFQRRFGEEGVWDMELPDVWAYVEKHHHPDLTEIHIASGHHPKRPFSYYLELVRGLTERGYQVKAWTAAEIHHFTKITRPRLSYREVLSELQAAGLVALPGGGAEIFAERVRRRIARAKVTAEGWLEVHRTAHELGLPTNATMLYGHIETLEERLDHMLRLRALQDATGGFKSFIPLAFQPDNNALARELNKSEFTTGLDDLRNLAVARLMLDNVPHIKGYWIMITPELTQVTLSAGVSDVDGTIKDERIAHASGAVTDKGMSEVQLVRLIRDAGRVPVRRDALYNELKVFA</sequence>
<name>D7CUQ0_TRURR</name>
<reference evidence="10 11" key="2">
    <citation type="journal article" date="2011" name="Stand. Genomic Sci.">
        <title>Complete genome sequence of Truepera radiovictrix type strain (RQ-24).</title>
        <authorList>
            <person name="Ivanova N."/>
            <person name="Rohde C."/>
            <person name="Munk C."/>
            <person name="Nolan M."/>
            <person name="Lucas S."/>
            <person name="Del Rio T.G."/>
            <person name="Tice H."/>
            <person name="Deshpande S."/>
            <person name="Cheng J.F."/>
            <person name="Tapia R."/>
            <person name="Han C."/>
            <person name="Goodwin L."/>
            <person name="Pitluck S."/>
            <person name="Liolios K."/>
            <person name="Mavromatis K."/>
            <person name="Mikhailova N."/>
            <person name="Pati A."/>
            <person name="Chen A."/>
            <person name="Palaniappan K."/>
            <person name="Land M."/>
            <person name="Hauser L."/>
            <person name="Chang Y.J."/>
            <person name="Jeffries C.D."/>
            <person name="Brambilla E."/>
            <person name="Rohde M."/>
            <person name="Goker M."/>
            <person name="Tindall B.J."/>
            <person name="Woyke T."/>
            <person name="Bristow J."/>
            <person name="Eisen J.A."/>
            <person name="Markowitz V."/>
            <person name="Hugenholtz P."/>
            <person name="Kyrpides N.C."/>
            <person name="Klenk H.P."/>
            <person name="Lapidus A."/>
        </authorList>
    </citation>
    <scope>NUCLEOTIDE SEQUENCE [LARGE SCALE GENOMIC DNA]</scope>
    <source>
        <strain evidence="11">DSM 17093 / CIP 108686 / LMG 22925 / RQ-24</strain>
    </source>
</reference>
<dbReference type="Gene3D" id="3.20.20.70">
    <property type="entry name" value="Aldolase class I"/>
    <property type="match status" value="1"/>
</dbReference>
<keyword evidence="5 6" id="KW-0411">Iron-sulfur</keyword>
<dbReference type="NCBIfam" id="TIGR00423">
    <property type="entry name" value="CofH family radical SAM protein"/>
    <property type="match status" value="1"/>
</dbReference>
<evidence type="ECO:0000256" key="3">
    <source>
        <dbReference type="ARBA" id="ARBA00022723"/>
    </source>
</evidence>
<evidence type="ECO:0000313" key="11">
    <source>
        <dbReference type="Proteomes" id="UP000000379"/>
    </source>
</evidence>
<dbReference type="GO" id="GO:0005506">
    <property type="term" value="F:iron ion binding"/>
    <property type="evidence" value="ECO:0007669"/>
    <property type="project" value="UniProtKB-UniRule"/>
</dbReference>
<dbReference type="PIRSF" id="PIRSF004762">
    <property type="entry name" value="CHP00423"/>
    <property type="match status" value="1"/>
</dbReference>